<evidence type="ECO:0000313" key="3">
    <source>
        <dbReference type="EMBL" id="KAF4398714.1"/>
    </source>
</evidence>
<gene>
    <name evidence="2" type="ORF">F8388_003662</name>
    <name evidence="3" type="ORF">G4B88_017140</name>
</gene>
<keyword evidence="5" id="KW-1185">Reference proteome</keyword>
<feature type="domain" description="Reverse transcriptase zinc-binding" evidence="1">
    <location>
        <begin position="21"/>
        <end position="102"/>
    </location>
</feature>
<evidence type="ECO:0000313" key="4">
    <source>
        <dbReference type="Proteomes" id="UP000525078"/>
    </source>
</evidence>
<reference evidence="4 5" key="1">
    <citation type="journal article" date="2020" name="bioRxiv">
        <title>Sequence and annotation of 42 cannabis genomes reveals extensive copy number variation in cannabinoid synthesis and pathogen resistance genes.</title>
        <authorList>
            <person name="Mckernan K.J."/>
            <person name="Helbert Y."/>
            <person name="Kane L.T."/>
            <person name="Ebling H."/>
            <person name="Zhang L."/>
            <person name="Liu B."/>
            <person name="Eaton Z."/>
            <person name="Mclaughlin S."/>
            <person name="Kingan S."/>
            <person name="Baybayan P."/>
            <person name="Concepcion G."/>
            <person name="Jordan M."/>
            <person name="Riva A."/>
            <person name="Barbazuk W."/>
            <person name="Harkins T."/>
        </authorList>
    </citation>
    <scope>NUCLEOTIDE SEQUENCE [LARGE SCALE GENOMIC DNA]</scope>
    <source>
        <strain evidence="4 5">cv. Jamaican Lion 4</strain>
        <strain evidence="3">Father</strain>
        <strain evidence="2">Mother</strain>
        <tissue evidence="2">Leaf</tissue>
    </source>
</reference>
<proteinExistence type="predicted"/>
<evidence type="ECO:0000259" key="1">
    <source>
        <dbReference type="Pfam" id="PF13966"/>
    </source>
</evidence>
<dbReference type="AlphaFoldDB" id="A0A7J6DU60"/>
<dbReference type="Pfam" id="PF13966">
    <property type="entry name" value="zf-RVT"/>
    <property type="match status" value="1"/>
</dbReference>
<evidence type="ECO:0000313" key="5">
    <source>
        <dbReference type="Proteomes" id="UP000583929"/>
    </source>
</evidence>
<accession>A0A7J6DU60</accession>
<sequence>MSLRDKIDETKLNLTENGGKFRAENCYNLLVDELKVDYAGAVWDNLIVLKHMFIYWQVVNKHLLTRDYLSRIINIQVELCPICDQEVESHDHLFCSCIFAKKGGNGCGWGCWGLCSSCRGCDLLIASSTPSSTLATIRCSKLESL</sequence>
<protein>
    <recommendedName>
        <fullName evidence="1">Reverse transcriptase zinc-binding domain-containing protein</fullName>
    </recommendedName>
</protein>
<dbReference type="EMBL" id="JAATIQ010000024">
    <property type="protein sequence ID" value="KAF4398714.1"/>
    <property type="molecule type" value="Genomic_DNA"/>
</dbReference>
<evidence type="ECO:0000313" key="2">
    <source>
        <dbReference type="EMBL" id="KAF4349634.1"/>
    </source>
</evidence>
<organism evidence="2 4">
    <name type="scientific">Cannabis sativa</name>
    <name type="common">Hemp</name>
    <name type="synonym">Marijuana</name>
    <dbReference type="NCBI Taxonomy" id="3483"/>
    <lineage>
        <taxon>Eukaryota</taxon>
        <taxon>Viridiplantae</taxon>
        <taxon>Streptophyta</taxon>
        <taxon>Embryophyta</taxon>
        <taxon>Tracheophyta</taxon>
        <taxon>Spermatophyta</taxon>
        <taxon>Magnoliopsida</taxon>
        <taxon>eudicotyledons</taxon>
        <taxon>Gunneridae</taxon>
        <taxon>Pentapetalae</taxon>
        <taxon>rosids</taxon>
        <taxon>fabids</taxon>
        <taxon>Rosales</taxon>
        <taxon>Cannabaceae</taxon>
        <taxon>Cannabis</taxon>
    </lineage>
</organism>
<name>A0A7J6DU60_CANSA</name>
<dbReference type="EMBL" id="JAATIP010000390">
    <property type="protein sequence ID" value="KAF4349634.1"/>
    <property type="molecule type" value="Genomic_DNA"/>
</dbReference>
<dbReference type="InterPro" id="IPR026960">
    <property type="entry name" value="RVT-Znf"/>
</dbReference>
<comment type="caution">
    <text evidence="2">The sequence shown here is derived from an EMBL/GenBank/DDBJ whole genome shotgun (WGS) entry which is preliminary data.</text>
</comment>
<dbReference type="Proteomes" id="UP000583929">
    <property type="component" value="Unassembled WGS sequence"/>
</dbReference>
<dbReference type="Proteomes" id="UP000525078">
    <property type="component" value="Unassembled WGS sequence"/>
</dbReference>